<dbReference type="Proteomes" id="UP000234323">
    <property type="component" value="Unassembled WGS sequence"/>
</dbReference>
<organism evidence="1 2">
    <name type="scientific">Rhizophagus irregularis</name>
    <dbReference type="NCBI Taxonomy" id="588596"/>
    <lineage>
        <taxon>Eukaryota</taxon>
        <taxon>Fungi</taxon>
        <taxon>Fungi incertae sedis</taxon>
        <taxon>Mucoromycota</taxon>
        <taxon>Glomeromycotina</taxon>
        <taxon>Glomeromycetes</taxon>
        <taxon>Glomerales</taxon>
        <taxon>Glomeraceae</taxon>
        <taxon>Rhizophagus</taxon>
    </lineage>
</organism>
<sequence>MSWQIMIRFKASTINTSFIASFLMDLLLELSILVQYKEILNAGISFQYILSATQLRSFHLPFRKYLPNYLRDQIMCQNIISQNVIIGIV</sequence>
<proteinExistence type="predicted"/>
<comment type="caution">
    <text evidence="1">The sequence shown here is derived from an EMBL/GenBank/DDBJ whole genome shotgun (WGS) entry which is preliminary data.</text>
</comment>
<dbReference type="AlphaFoldDB" id="A0A2I1G3M0"/>
<dbReference type="EMBL" id="LLXI01000138">
    <property type="protein sequence ID" value="PKY41223.1"/>
    <property type="molecule type" value="Genomic_DNA"/>
</dbReference>
<keyword evidence="2" id="KW-1185">Reference proteome</keyword>
<reference evidence="1 2" key="1">
    <citation type="submission" date="2015-10" db="EMBL/GenBank/DDBJ databases">
        <title>Genome analyses suggest a sexual origin of heterokaryosis in a supposedly ancient asexual fungus.</title>
        <authorList>
            <person name="Ropars J."/>
            <person name="Sedzielewska K."/>
            <person name="Noel J."/>
            <person name="Charron P."/>
            <person name="Farinelli L."/>
            <person name="Marton T."/>
            <person name="Kruger M."/>
            <person name="Pelin A."/>
            <person name="Brachmann A."/>
            <person name="Corradi N."/>
        </authorList>
    </citation>
    <scope>NUCLEOTIDE SEQUENCE [LARGE SCALE GENOMIC DNA]</scope>
    <source>
        <strain evidence="1 2">A4</strain>
    </source>
</reference>
<evidence type="ECO:0000313" key="1">
    <source>
        <dbReference type="EMBL" id="PKY41223.1"/>
    </source>
</evidence>
<evidence type="ECO:0000313" key="2">
    <source>
        <dbReference type="Proteomes" id="UP000234323"/>
    </source>
</evidence>
<name>A0A2I1G3M0_9GLOM</name>
<protein>
    <submittedName>
        <fullName evidence="1">Uncharacterized protein</fullName>
    </submittedName>
</protein>
<gene>
    <name evidence="1" type="ORF">RhiirA4_39851</name>
</gene>
<accession>A0A2I1G3M0</accession>